<name>A0A1A8ZIW9_9ACTN</name>
<evidence type="ECO:0000313" key="4">
    <source>
        <dbReference type="EMBL" id="SBT43996.1"/>
    </source>
</evidence>
<dbReference type="InterPro" id="IPR050493">
    <property type="entry name" value="FAD-dep_Monooxygenase_BioMet"/>
</dbReference>
<dbReference type="SUPFAM" id="SSF51905">
    <property type="entry name" value="FAD/NAD(P)-binding domain"/>
    <property type="match status" value="1"/>
</dbReference>
<dbReference type="AlphaFoldDB" id="A0A1A8ZIW9"/>
<proteinExistence type="predicted"/>
<evidence type="ECO:0000256" key="1">
    <source>
        <dbReference type="ARBA" id="ARBA00023002"/>
    </source>
</evidence>
<dbReference type="EMBL" id="LT594324">
    <property type="protein sequence ID" value="SBT43996.1"/>
    <property type="molecule type" value="Genomic_DNA"/>
</dbReference>
<gene>
    <name evidence="4" type="ORF">GA0070621_1940</name>
</gene>
<reference evidence="4 5" key="1">
    <citation type="submission" date="2016-06" db="EMBL/GenBank/DDBJ databases">
        <authorList>
            <person name="Kjaerup R.B."/>
            <person name="Dalgaard T.S."/>
            <person name="Juul-Madsen H.R."/>
        </authorList>
    </citation>
    <scope>NUCLEOTIDE SEQUENCE [LARGE SCALE GENOMIC DNA]</scope>
    <source>
        <strain evidence="4 5">DSM 45248</strain>
    </source>
</reference>
<dbReference type="GO" id="GO:0071949">
    <property type="term" value="F:FAD binding"/>
    <property type="evidence" value="ECO:0007669"/>
    <property type="project" value="InterPro"/>
</dbReference>
<dbReference type="RefSeq" id="WP_091193553.1">
    <property type="nucleotide sequence ID" value="NZ_LT594324.1"/>
</dbReference>
<organism evidence="4 5">
    <name type="scientific">Micromonospora narathiwatensis</name>
    <dbReference type="NCBI Taxonomy" id="299146"/>
    <lineage>
        <taxon>Bacteria</taxon>
        <taxon>Bacillati</taxon>
        <taxon>Actinomycetota</taxon>
        <taxon>Actinomycetes</taxon>
        <taxon>Micromonosporales</taxon>
        <taxon>Micromonosporaceae</taxon>
        <taxon>Micromonospora</taxon>
    </lineage>
</organism>
<evidence type="ECO:0000313" key="5">
    <source>
        <dbReference type="Proteomes" id="UP000198765"/>
    </source>
</evidence>
<evidence type="ECO:0000256" key="2">
    <source>
        <dbReference type="ARBA" id="ARBA00023033"/>
    </source>
</evidence>
<dbReference type="PANTHER" id="PTHR13789:SF309">
    <property type="entry name" value="PUTATIVE (AFU_ORTHOLOGUE AFUA_6G14510)-RELATED"/>
    <property type="match status" value="1"/>
</dbReference>
<dbReference type="InterPro" id="IPR002938">
    <property type="entry name" value="FAD-bd"/>
</dbReference>
<dbReference type="GO" id="GO:0004497">
    <property type="term" value="F:monooxygenase activity"/>
    <property type="evidence" value="ECO:0007669"/>
    <property type="project" value="UniProtKB-KW"/>
</dbReference>
<accession>A0A1A8ZIW9</accession>
<feature type="domain" description="FAD-binding" evidence="3">
    <location>
        <begin position="5"/>
        <end position="330"/>
    </location>
</feature>
<keyword evidence="2" id="KW-0503">Monooxygenase</keyword>
<protein>
    <submittedName>
        <fullName evidence="4">2-polyprenyl-6-methoxyphenol hydroxylase</fullName>
    </submittedName>
</protein>
<dbReference type="PATRIC" id="fig|299146.4.peg.2002"/>
<dbReference type="Proteomes" id="UP000198765">
    <property type="component" value="Chromosome I"/>
</dbReference>
<keyword evidence="5" id="KW-1185">Reference proteome</keyword>
<keyword evidence="1" id="KW-0560">Oxidoreductase</keyword>
<sequence length="384" mass="40368">MARTAVVIGAGIGGLGTAIGLRRAGWQVTVLERVAAFRPVGAGLVLQANGLRCLDALGLGAVVREQGQDDVSGGTRRSDGRWLARIEAGELEHVLGTSAIGIHRAALHELLLGALPDGVVVTGAEVRAVTVDGDVTYQTQDGPVRVTADLVIGADGIHSTVRELLWPEAAVPTHIGVRAWRGVTPAWNGDLVVAISWGRGAEFGMVPLVDGRVYWYGAVNAAPGGPAGDETARVRARFGDWHDPIPALIAATGTVLRDDLACLDEPLTTYVKGRVALLGDAAHPMTPHLGQGANQALEDAVVLASVAHRPDGLATYDRQRRPRSQQVAKASRAIGRFGQQLDNPVAVATRNALLRLTPPRLALRSMARYAGWHPPVIAADGHTP</sequence>
<dbReference type="PANTHER" id="PTHR13789">
    <property type="entry name" value="MONOOXYGENASE"/>
    <property type="match status" value="1"/>
</dbReference>
<dbReference type="PRINTS" id="PR00420">
    <property type="entry name" value="RNGMNOXGNASE"/>
</dbReference>
<dbReference type="OrthoDB" id="9782160at2"/>
<evidence type="ECO:0000259" key="3">
    <source>
        <dbReference type="Pfam" id="PF01494"/>
    </source>
</evidence>
<dbReference type="InterPro" id="IPR036188">
    <property type="entry name" value="FAD/NAD-bd_sf"/>
</dbReference>
<dbReference type="Gene3D" id="3.50.50.60">
    <property type="entry name" value="FAD/NAD(P)-binding domain"/>
    <property type="match status" value="1"/>
</dbReference>
<dbReference type="Pfam" id="PF01494">
    <property type="entry name" value="FAD_binding_3"/>
    <property type="match status" value="1"/>
</dbReference>